<dbReference type="InterPro" id="IPR020568">
    <property type="entry name" value="Ribosomal_Su5_D2-typ_SF"/>
</dbReference>
<dbReference type="Pfam" id="PF01205">
    <property type="entry name" value="Impact_N"/>
    <property type="match status" value="1"/>
</dbReference>
<dbReference type="GO" id="GO:0006446">
    <property type="term" value="P:regulation of translational initiation"/>
    <property type="evidence" value="ECO:0007669"/>
    <property type="project" value="TreeGrafter"/>
</dbReference>
<evidence type="ECO:0000256" key="7">
    <source>
        <dbReference type="SAM" id="MobiDB-lite"/>
    </source>
</evidence>
<dbReference type="InterPro" id="IPR006575">
    <property type="entry name" value="RWD_dom"/>
</dbReference>
<evidence type="ECO:0000256" key="1">
    <source>
        <dbReference type="ARBA" id="ARBA00004496"/>
    </source>
</evidence>
<evidence type="ECO:0000256" key="5">
    <source>
        <dbReference type="ARBA" id="ARBA00022845"/>
    </source>
</evidence>
<proteinExistence type="inferred from homology"/>
<dbReference type="InterPro" id="IPR036956">
    <property type="entry name" value="Impact_N_sf"/>
</dbReference>
<dbReference type="GO" id="GO:0140469">
    <property type="term" value="P:GCN2-mediated signaling"/>
    <property type="evidence" value="ECO:0007669"/>
    <property type="project" value="TreeGrafter"/>
</dbReference>
<comment type="subcellular location">
    <subcellularLocation>
        <location evidence="1">Cytoplasm</location>
    </subcellularLocation>
</comment>
<dbReference type="Gene3D" id="3.30.230.30">
    <property type="entry name" value="Impact, N-terminal domain"/>
    <property type="match status" value="1"/>
</dbReference>
<sequence>MNELDEILAGLVSDRDDVVSEIGVLRSIYGDDAIVLWKDCTNENRRRRPDDTDVTIRYELRINLLPPYDELDKLRLLVTIPSSYPSTSPPQLQLLSRYIGAYSVDSSLFGSILRIFISKDGVEWSPDTVCVFDGVEHVRERCANWHTEHINAEKAGTLLREDEKESKKHEPNRKESPPEGGHMRMIDPPDHPVPTLDGIHIVHTEPIHDRKSTFIGRACRITHPSQVPIVLSHLRSDRKIGKATHPTINAWRCTVDGLIHQDNMDDGETAAGSRLAHLIQILDLDNVLVIVTRWYGGIHLGSDRFKYINQVARGALELGGFLDNPEERNRPSRIKKRT</sequence>
<comment type="similarity">
    <text evidence="2">Belongs to the IMPACT family.</text>
</comment>
<dbReference type="Pfam" id="PF05773">
    <property type="entry name" value="RWD"/>
    <property type="match status" value="1"/>
</dbReference>
<evidence type="ECO:0000256" key="4">
    <source>
        <dbReference type="ARBA" id="ARBA00022491"/>
    </source>
</evidence>
<dbReference type="VEuPathDB" id="FungiDB:BD410DRAFT_811021"/>
<keyword evidence="5" id="KW-0810">Translation regulation</keyword>
<evidence type="ECO:0000259" key="8">
    <source>
        <dbReference type="PROSITE" id="PS50908"/>
    </source>
</evidence>
<protein>
    <submittedName>
        <fullName evidence="9">UPF0029-domain-containing protein</fullName>
    </submittedName>
</protein>
<dbReference type="EMBL" id="ML170156">
    <property type="protein sequence ID" value="TDL29356.1"/>
    <property type="molecule type" value="Genomic_DNA"/>
</dbReference>
<evidence type="ECO:0000313" key="10">
    <source>
        <dbReference type="Proteomes" id="UP000294933"/>
    </source>
</evidence>
<evidence type="ECO:0000313" key="9">
    <source>
        <dbReference type="EMBL" id="TDL29356.1"/>
    </source>
</evidence>
<dbReference type="Gene3D" id="3.10.110.10">
    <property type="entry name" value="Ubiquitin Conjugating Enzyme"/>
    <property type="match status" value="1"/>
</dbReference>
<reference evidence="9 10" key="1">
    <citation type="submission" date="2018-06" db="EMBL/GenBank/DDBJ databases">
        <title>A transcriptomic atlas of mushroom development highlights an independent origin of complex multicellularity.</title>
        <authorList>
            <consortium name="DOE Joint Genome Institute"/>
            <person name="Krizsan K."/>
            <person name="Almasi E."/>
            <person name="Merenyi Z."/>
            <person name="Sahu N."/>
            <person name="Viragh M."/>
            <person name="Koszo T."/>
            <person name="Mondo S."/>
            <person name="Kiss B."/>
            <person name="Balint B."/>
            <person name="Kues U."/>
            <person name="Barry K."/>
            <person name="Hegedus J.C."/>
            <person name="Henrissat B."/>
            <person name="Johnson J."/>
            <person name="Lipzen A."/>
            <person name="Ohm R."/>
            <person name="Nagy I."/>
            <person name="Pangilinan J."/>
            <person name="Yan J."/>
            <person name="Xiong Y."/>
            <person name="Grigoriev I.V."/>
            <person name="Hibbett D.S."/>
            <person name="Nagy L.G."/>
        </authorList>
    </citation>
    <scope>NUCLEOTIDE SEQUENCE [LARGE SCALE GENOMIC DNA]</scope>
    <source>
        <strain evidence="9 10">SZMC22713</strain>
    </source>
</reference>
<dbReference type="SUPFAM" id="SSF54211">
    <property type="entry name" value="Ribosomal protein S5 domain 2-like"/>
    <property type="match status" value="1"/>
</dbReference>
<dbReference type="AlphaFoldDB" id="A0A4R5XG74"/>
<keyword evidence="6" id="KW-0346">Stress response</keyword>
<dbReference type="PANTHER" id="PTHR16301:SF24">
    <property type="entry name" value="RWD DOMAIN-CONTAINING PROTEIN"/>
    <property type="match status" value="1"/>
</dbReference>
<feature type="compositionally biased region" description="Basic and acidic residues" evidence="7">
    <location>
        <begin position="159"/>
        <end position="190"/>
    </location>
</feature>
<evidence type="ECO:0000256" key="6">
    <source>
        <dbReference type="ARBA" id="ARBA00023016"/>
    </source>
</evidence>
<feature type="domain" description="RWD" evidence="8">
    <location>
        <begin position="20"/>
        <end position="145"/>
    </location>
</feature>
<keyword evidence="3" id="KW-0963">Cytoplasm</keyword>
<organism evidence="9 10">
    <name type="scientific">Rickenella mellea</name>
    <dbReference type="NCBI Taxonomy" id="50990"/>
    <lineage>
        <taxon>Eukaryota</taxon>
        <taxon>Fungi</taxon>
        <taxon>Dikarya</taxon>
        <taxon>Basidiomycota</taxon>
        <taxon>Agaricomycotina</taxon>
        <taxon>Agaricomycetes</taxon>
        <taxon>Hymenochaetales</taxon>
        <taxon>Rickenellaceae</taxon>
        <taxon>Rickenella</taxon>
    </lineage>
</organism>
<name>A0A4R5XG74_9AGAM</name>
<dbReference type="OrthoDB" id="69641at2759"/>
<keyword evidence="4" id="KW-0678">Repressor</keyword>
<dbReference type="STRING" id="50990.A0A4R5XG74"/>
<dbReference type="CDD" id="cd11605">
    <property type="entry name" value="RWD_DRWD_ELF-like"/>
    <property type="match status" value="1"/>
</dbReference>
<evidence type="ECO:0000256" key="3">
    <source>
        <dbReference type="ARBA" id="ARBA00022490"/>
    </source>
</evidence>
<dbReference type="InterPro" id="IPR016135">
    <property type="entry name" value="UBQ-conjugating_enzyme/RWD"/>
</dbReference>
<evidence type="ECO:0000256" key="2">
    <source>
        <dbReference type="ARBA" id="ARBA00007665"/>
    </source>
</evidence>
<accession>A0A4R5XG74</accession>
<dbReference type="GO" id="GO:0005737">
    <property type="term" value="C:cytoplasm"/>
    <property type="evidence" value="ECO:0007669"/>
    <property type="project" value="UniProtKB-SubCell"/>
</dbReference>
<dbReference type="InterPro" id="IPR001498">
    <property type="entry name" value="Impact_N"/>
</dbReference>
<dbReference type="PROSITE" id="PS50908">
    <property type="entry name" value="RWD"/>
    <property type="match status" value="1"/>
</dbReference>
<feature type="region of interest" description="Disordered" evidence="7">
    <location>
        <begin position="153"/>
        <end position="190"/>
    </location>
</feature>
<dbReference type="InterPro" id="IPR023582">
    <property type="entry name" value="Impact"/>
</dbReference>
<dbReference type="Proteomes" id="UP000294933">
    <property type="component" value="Unassembled WGS sequence"/>
</dbReference>
<gene>
    <name evidence="9" type="ORF">BD410DRAFT_811021</name>
</gene>
<dbReference type="SUPFAM" id="SSF54495">
    <property type="entry name" value="UBC-like"/>
    <property type="match status" value="1"/>
</dbReference>
<keyword evidence="10" id="KW-1185">Reference proteome</keyword>
<dbReference type="PANTHER" id="PTHR16301">
    <property type="entry name" value="IMPACT-RELATED"/>
    <property type="match status" value="1"/>
</dbReference>